<dbReference type="RefSeq" id="XP_067477608.1">
    <property type="nucleotide sequence ID" value="XM_067625212.1"/>
</dbReference>
<dbReference type="EMBL" id="KV878686">
    <property type="protein sequence ID" value="OJJ70360.1"/>
    <property type="molecule type" value="Genomic_DNA"/>
</dbReference>
<dbReference type="OrthoDB" id="4487429at2759"/>
<keyword evidence="1" id="KW-0732">Signal</keyword>
<gene>
    <name evidence="2" type="ORF">ASPBRDRAFT_44515</name>
</gene>
<dbReference type="Proteomes" id="UP000184499">
    <property type="component" value="Unassembled WGS sequence"/>
</dbReference>
<dbReference type="AlphaFoldDB" id="A0A1L9UFB9"/>
<accession>A0A1L9UFB9</accession>
<organism evidence="2 3">
    <name type="scientific">Aspergillus brasiliensis (strain CBS 101740 / IMI 381727 / IBT 21946)</name>
    <dbReference type="NCBI Taxonomy" id="767769"/>
    <lineage>
        <taxon>Eukaryota</taxon>
        <taxon>Fungi</taxon>
        <taxon>Dikarya</taxon>
        <taxon>Ascomycota</taxon>
        <taxon>Pezizomycotina</taxon>
        <taxon>Eurotiomycetes</taxon>
        <taxon>Eurotiomycetidae</taxon>
        <taxon>Eurotiales</taxon>
        <taxon>Aspergillaceae</taxon>
        <taxon>Aspergillus</taxon>
        <taxon>Aspergillus subgen. Circumdati</taxon>
    </lineage>
</organism>
<name>A0A1L9UFB9_ASPBC</name>
<evidence type="ECO:0000256" key="1">
    <source>
        <dbReference type="SAM" id="SignalP"/>
    </source>
</evidence>
<sequence length="218" mass="24952">MRSTLVVLVPCLLFSVLYFAGTRLRPQRRVTELRRAPATSPAQSSNMSSNRIDCVHTEPEPRFWAEYASGPGVAVYGFPSKGGFYVLHECIGVELDFLGLDRFKDTERPSKSDPDWQAKEEAHCDRMRRLGATWFKTDRDELEFTFFRTREDTDPYVRFGWPKDGGVWVLNATYGQASDLGTAIIYNANNMEERCELIKRLGGIFYADPRNCPFLDLD</sequence>
<dbReference type="VEuPathDB" id="FungiDB:ASPBRDRAFT_44515"/>
<dbReference type="OMA" id="CICDDEP"/>
<evidence type="ECO:0000313" key="2">
    <source>
        <dbReference type="EMBL" id="OJJ70360.1"/>
    </source>
</evidence>
<proteinExistence type="predicted"/>
<protein>
    <submittedName>
        <fullName evidence="2">Uncharacterized protein</fullName>
    </submittedName>
</protein>
<feature type="chain" id="PRO_5012905720" evidence="1">
    <location>
        <begin position="20"/>
        <end position="218"/>
    </location>
</feature>
<keyword evidence="3" id="KW-1185">Reference proteome</keyword>
<dbReference type="GeneID" id="93577700"/>
<feature type="signal peptide" evidence="1">
    <location>
        <begin position="1"/>
        <end position="19"/>
    </location>
</feature>
<dbReference type="STRING" id="767769.A0A1L9UFB9"/>
<reference evidence="3" key="1">
    <citation type="journal article" date="2017" name="Genome Biol.">
        <title>Comparative genomics reveals high biological diversity and specific adaptations in the industrially and medically important fungal genus Aspergillus.</title>
        <authorList>
            <person name="de Vries R.P."/>
            <person name="Riley R."/>
            <person name="Wiebenga A."/>
            <person name="Aguilar-Osorio G."/>
            <person name="Amillis S."/>
            <person name="Uchima C.A."/>
            <person name="Anderluh G."/>
            <person name="Asadollahi M."/>
            <person name="Askin M."/>
            <person name="Barry K."/>
            <person name="Battaglia E."/>
            <person name="Bayram O."/>
            <person name="Benocci T."/>
            <person name="Braus-Stromeyer S.A."/>
            <person name="Caldana C."/>
            <person name="Canovas D."/>
            <person name="Cerqueira G.C."/>
            <person name="Chen F."/>
            <person name="Chen W."/>
            <person name="Choi C."/>
            <person name="Clum A."/>
            <person name="Dos Santos R.A."/>
            <person name="Damasio A.R."/>
            <person name="Diallinas G."/>
            <person name="Emri T."/>
            <person name="Fekete E."/>
            <person name="Flipphi M."/>
            <person name="Freyberg S."/>
            <person name="Gallo A."/>
            <person name="Gournas C."/>
            <person name="Habgood R."/>
            <person name="Hainaut M."/>
            <person name="Harispe M.L."/>
            <person name="Henrissat B."/>
            <person name="Hilden K.S."/>
            <person name="Hope R."/>
            <person name="Hossain A."/>
            <person name="Karabika E."/>
            <person name="Karaffa L."/>
            <person name="Karanyi Z."/>
            <person name="Krasevec N."/>
            <person name="Kuo A."/>
            <person name="Kusch H."/>
            <person name="LaButti K."/>
            <person name="Lagendijk E.L."/>
            <person name="Lapidus A."/>
            <person name="Levasseur A."/>
            <person name="Lindquist E."/>
            <person name="Lipzen A."/>
            <person name="Logrieco A.F."/>
            <person name="MacCabe A."/>
            <person name="Maekelae M.R."/>
            <person name="Malavazi I."/>
            <person name="Melin P."/>
            <person name="Meyer V."/>
            <person name="Mielnichuk N."/>
            <person name="Miskei M."/>
            <person name="Molnar A.P."/>
            <person name="Mule G."/>
            <person name="Ngan C.Y."/>
            <person name="Orejas M."/>
            <person name="Orosz E."/>
            <person name="Ouedraogo J.P."/>
            <person name="Overkamp K.M."/>
            <person name="Park H.-S."/>
            <person name="Perrone G."/>
            <person name="Piumi F."/>
            <person name="Punt P.J."/>
            <person name="Ram A.F."/>
            <person name="Ramon A."/>
            <person name="Rauscher S."/>
            <person name="Record E."/>
            <person name="Riano-Pachon D.M."/>
            <person name="Robert V."/>
            <person name="Roehrig J."/>
            <person name="Ruller R."/>
            <person name="Salamov A."/>
            <person name="Salih N.S."/>
            <person name="Samson R.A."/>
            <person name="Sandor E."/>
            <person name="Sanguinetti M."/>
            <person name="Schuetze T."/>
            <person name="Sepcic K."/>
            <person name="Shelest E."/>
            <person name="Sherlock G."/>
            <person name="Sophianopoulou V."/>
            <person name="Squina F.M."/>
            <person name="Sun H."/>
            <person name="Susca A."/>
            <person name="Todd R.B."/>
            <person name="Tsang A."/>
            <person name="Unkles S.E."/>
            <person name="van de Wiele N."/>
            <person name="van Rossen-Uffink D."/>
            <person name="Oliveira J.V."/>
            <person name="Vesth T.C."/>
            <person name="Visser J."/>
            <person name="Yu J.-H."/>
            <person name="Zhou M."/>
            <person name="Andersen M.R."/>
            <person name="Archer D.B."/>
            <person name="Baker S.E."/>
            <person name="Benoit I."/>
            <person name="Brakhage A.A."/>
            <person name="Braus G.H."/>
            <person name="Fischer R."/>
            <person name="Frisvad J.C."/>
            <person name="Goldman G.H."/>
            <person name="Houbraken J."/>
            <person name="Oakley B."/>
            <person name="Pocsi I."/>
            <person name="Scazzocchio C."/>
            <person name="Seiboth B."/>
            <person name="vanKuyk P.A."/>
            <person name="Wortman J."/>
            <person name="Dyer P.S."/>
            <person name="Grigoriev I.V."/>
        </authorList>
    </citation>
    <scope>NUCLEOTIDE SEQUENCE [LARGE SCALE GENOMIC DNA]</scope>
    <source>
        <strain evidence="3">CBS 101740 / IMI 381727 / IBT 21946</strain>
    </source>
</reference>
<evidence type="ECO:0000313" key="3">
    <source>
        <dbReference type="Proteomes" id="UP000184499"/>
    </source>
</evidence>